<dbReference type="Pfam" id="PF00440">
    <property type="entry name" value="TetR_N"/>
    <property type="match status" value="1"/>
</dbReference>
<evidence type="ECO:0000313" key="5">
    <source>
        <dbReference type="EMBL" id="MBL7631761.1"/>
    </source>
</evidence>
<sequence>MSRTPTDGVQSESAPSRRSYNSAVRRQQAADTRDRILTAGTELLHVAPTWNWPALTVRAVATRAGVNERTVYRYFGSERELRDAVMDQVQQESGVDLDHLRLEDIADVSQRVFEYLASFPPGPPQTPIDPTVVESRRRKHEALVAAVTPATREWPSDDREIAAAALDLLWNVTSFRHLVYDWELEPEAAIRCVTWLIRLVERALHENQPPES</sequence>
<dbReference type="AlphaFoldDB" id="A0A937RGG3"/>
<feature type="DNA-binding region" description="H-T-H motif" evidence="2">
    <location>
        <begin position="56"/>
        <end position="75"/>
    </location>
</feature>
<feature type="region of interest" description="Disordered" evidence="3">
    <location>
        <begin position="1"/>
        <end position="31"/>
    </location>
</feature>
<dbReference type="PROSITE" id="PS50977">
    <property type="entry name" value="HTH_TETR_2"/>
    <property type="match status" value="1"/>
</dbReference>
<dbReference type="RefSeq" id="WP_203003637.1">
    <property type="nucleotide sequence ID" value="NZ_JADWYU010000194.1"/>
</dbReference>
<feature type="compositionally biased region" description="Polar residues" evidence="3">
    <location>
        <begin position="1"/>
        <end position="25"/>
    </location>
</feature>
<name>A0A937RGG3_9ACTN</name>
<dbReference type="Proteomes" id="UP000604475">
    <property type="component" value="Unassembled WGS sequence"/>
</dbReference>
<protein>
    <submittedName>
        <fullName evidence="5">TetR/AcrR family transcriptional regulator</fullName>
    </submittedName>
</protein>
<dbReference type="InterPro" id="IPR009057">
    <property type="entry name" value="Homeodomain-like_sf"/>
</dbReference>
<dbReference type="GO" id="GO:0000976">
    <property type="term" value="F:transcription cis-regulatory region binding"/>
    <property type="evidence" value="ECO:0007669"/>
    <property type="project" value="TreeGrafter"/>
</dbReference>
<dbReference type="GO" id="GO:0003700">
    <property type="term" value="F:DNA-binding transcription factor activity"/>
    <property type="evidence" value="ECO:0007669"/>
    <property type="project" value="TreeGrafter"/>
</dbReference>
<comment type="caution">
    <text evidence="5">The sequence shown here is derived from an EMBL/GenBank/DDBJ whole genome shotgun (WGS) entry which is preliminary data.</text>
</comment>
<dbReference type="PANTHER" id="PTHR30055">
    <property type="entry name" value="HTH-TYPE TRANSCRIPTIONAL REGULATOR RUTR"/>
    <property type="match status" value="1"/>
</dbReference>
<reference evidence="5" key="1">
    <citation type="submission" date="2020-12" db="EMBL/GenBank/DDBJ databases">
        <title>Genomic characterization of non-nitrogen-fixing Frankia strains.</title>
        <authorList>
            <person name="Carlos-Shanley C."/>
            <person name="Guerra T."/>
            <person name="Hahn D."/>
        </authorList>
    </citation>
    <scope>NUCLEOTIDE SEQUENCE</scope>
    <source>
        <strain evidence="5">CN6</strain>
    </source>
</reference>
<evidence type="ECO:0000256" key="2">
    <source>
        <dbReference type="PROSITE-ProRule" id="PRU00335"/>
    </source>
</evidence>
<dbReference type="InterPro" id="IPR050109">
    <property type="entry name" value="HTH-type_TetR-like_transc_reg"/>
</dbReference>
<proteinExistence type="predicted"/>
<dbReference type="EMBL" id="JAEACQ010000284">
    <property type="protein sequence ID" value="MBL7631761.1"/>
    <property type="molecule type" value="Genomic_DNA"/>
</dbReference>
<evidence type="ECO:0000256" key="3">
    <source>
        <dbReference type="SAM" id="MobiDB-lite"/>
    </source>
</evidence>
<organism evidence="5 6">
    <name type="scientific">Frankia nepalensis</name>
    <dbReference type="NCBI Taxonomy" id="1836974"/>
    <lineage>
        <taxon>Bacteria</taxon>
        <taxon>Bacillati</taxon>
        <taxon>Actinomycetota</taxon>
        <taxon>Actinomycetes</taxon>
        <taxon>Frankiales</taxon>
        <taxon>Frankiaceae</taxon>
        <taxon>Frankia</taxon>
    </lineage>
</organism>
<dbReference type="Gene3D" id="1.10.357.10">
    <property type="entry name" value="Tetracycline Repressor, domain 2"/>
    <property type="match status" value="1"/>
</dbReference>
<feature type="domain" description="HTH tetR-type" evidence="4">
    <location>
        <begin position="30"/>
        <end position="93"/>
    </location>
</feature>
<evidence type="ECO:0000256" key="1">
    <source>
        <dbReference type="ARBA" id="ARBA00023125"/>
    </source>
</evidence>
<evidence type="ECO:0000259" key="4">
    <source>
        <dbReference type="PROSITE" id="PS50977"/>
    </source>
</evidence>
<dbReference type="PANTHER" id="PTHR30055:SF235">
    <property type="entry name" value="TRANSCRIPTIONAL REGULATORY PROTEIN"/>
    <property type="match status" value="1"/>
</dbReference>
<dbReference type="SUPFAM" id="SSF46689">
    <property type="entry name" value="Homeodomain-like"/>
    <property type="match status" value="1"/>
</dbReference>
<keyword evidence="1 2" id="KW-0238">DNA-binding</keyword>
<dbReference type="InterPro" id="IPR001647">
    <property type="entry name" value="HTH_TetR"/>
</dbReference>
<evidence type="ECO:0000313" key="6">
    <source>
        <dbReference type="Proteomes" id="UP000604475"/>
    </source>
</evidence>
<accession>A0A937RGG3</accession>
<keyword evidence="6" id="KW-1185">Reference proteome</keyword>
<gene>
    <name evidence="5" type="ORF">I7412_32310</name>
</gene>